<reference evidence="3" key="1">
    <citation type="journal article" date="2014" name="Int. J. Syst. Evol. Microbiol.">
        <title>Complete genome sequence of Corynebacterium casei LMG S-19264T (=DSM 44701T), isolated from a smear-ripened cheese.</title>
        <authorList>
            <consortium name="US DOE Joint Genome Institute (JGI-PGF)"/>
            <person name="Walter F."/>
            <person name="Albersmeier A."/>
            <person name="Kalinowski J."/>
            <person name="Ruckert C."/>
        </authorList>
    </citation>
    <scope>NUCLEOTIDE SEQUENCE</scope>
    <source>
        <strain evidence="3">JCM 17251</strain>
    </source>
</reference>
<dbReference type="GO" id="GO:0016791">
    <property type="term" value="F:phosphatase activity"/>
    <property type="evidence" value="ECO:0007669"/>
    <property type="project" value="TreeGrafter"/>
</dbReference>
<accession>A0A917XZ45</accession>
<dbReference type="SMART" id="SM00331">
    <property type="entry name" value="PP2C_SIG"/>
    <property type="match status" value="1"/>
</dbReference>
<dbReference type="Pfam" id="PF07228">
    <property type="entry name" value="SpoIIE"/>
    <property type="match status" value="1"/>
</dbReference>
<proteinExistence type="predicted"/>
<dbReference type="AlphaFoldDB" id="A0A917XZ45"/>
<dbReference type="InterPro" id="IPR001932">
    <property type="entry name" value="PPM-type_phosphatase-like_dom"/>
</dbReference>
<dbReference type="PROSITE" id="PS51746">
    <property type="entry name" value="PPM_2"/>
    <property type="match status" value="1"/>
</dbReference>
<dbReference type="RefSeq" id="WP_188857115.1">
    <property type="nucleotide sequence ID" value="NZ_BMOS01000013.1"/>
</dbReference>
<evidence type="ECO:0000313" key="3">
    <source>
        <dbReference type="EMBL" id="GGN58653.1"/>
    </source>
</evidence>
<dbReference type="InterPro" id="IPR036457">
    <property type="entry name" value="PPM-type-like_dom_sf"/>
</dbReference>
<reference evidence="3" key="2">
    <citation type="submission" date="2020-09" db="EMBL/GenBank/DDBJ databases">
        <authorList>
            <person name="Sun Q."/>
            <person name="Ohkuma M."/>
        </authorList>
    </citation>
    <scope>NUCLEOTIDE SEQUENCE</scope>
    <source>
        <strain evidence="3">JCM 17251</strain>
    </source>
</reference>
<dbReference type="FunFam" id="3.60.40.10:FF:000045">
    <property type="entry name" value="Stage II sporulation protein E"/>
    <property type="match status" value="1"/>
</dbReference>
<dbReference type="Gene3D" id="3.60.40.10">
    <property type="entry name" value="PPM-type phosphatase domain"/>
    <property type="match status" value="1"/>
</dbReference>
<dbReference type="PANTHER" id="PTHR43156">
    <property type="entry name" value="STAGE II SPORULATION PROTEIN E-RELATED"/>
    <property type="match status" value="1"/>
</dbReference>
<dbReference type="EMBL" id="BMOS01000013">
    <property type="protein sequence ID" value="GGN58653.1"/>
    <property type="molecule type" value="Genomic_DNA"/>
</dbReference>
<evidence type="ECO:0000313" key="4">
    <source>
        <dbReference type="Proteomes" id="UP000624041"/>
    </source>
</evidence>
<feature type="domain" description="PPM-type phosphatase" evidence="2">
    <location>
        <begin position="124"/>
        <end position="335"/>
    </location>
</feature>
<dbReference type="SUPFAM" id="SSF81606">
    <property type="entry name" value="PP2C-like"/>
    <property type="match status" value="1"/>
</dbReference>
<keyword evidence="4" id="KW-1185">Reference proteome</keyword>
<evidence type="ECO:0000256" key="1">
    <source>
        <dbReference type="ARBA" id="ARBA00022801"/>
    </source>
</evidence>
<keyword evidence="1" id="KW-0378">Hydrolase</keyword>
<dbReference type="Proteomes" id="UP000624041">
    <property type="component" value="Unassembled WGS sequence"/>
</dbReference>
<protein>
    <submittedName>
        <fullName evidence="3">Phosphoserine phosphatase RsbU</fullName>
    </submittedName>
</protein>
<dbReference type="InterPro" id="IPR052016">
    <property type="entry name" value="Bact_Sigma-Reg"/>
</dbReference>
<organism evidence="3 4">
    <name type="scientific">Oceanobacillus indicireducens</name>
    <dbReference type="NCBI Taxonomy" id="1004261"/>
    <lineage>
        <taxon>Bacteria</taxon>
        <taxon>Bacillati</taxon>
        <taxon>Bacillota</taxon>
        <taxon>Bacilli</taxon>
        <taxon>Bacillales</taxon>
        <taxon>Bacillaceae</taxon>
        <taxon>Oceanobacillus</taxon>
    </lineage>
</organism>
<sequence>MENFFKEKADEYKKLLAEYIEFQDEKALYGVELVSKAFIKHNILPEEIVNIHIKALKELYPDLFASFEHSLDFLLEAMISYGLAHQEIQNLREQQIALKSEISVAAQMQKTLLKTKKPDIAGLDIGVISVPANQMNGDYYSFLQNLDGTIGIAMADVIGKGVPAALCMSMIKYSLDSLPKESTPPPVILGNLNRVVERNTESNMFITMMYGEYNPETGKLVYSFAGHEPGYYYCADEDRFTEFSTAGLVLGVSEDVEYEQAEIEIAKNDMIVLMTDGVTECRDGDRFIEIDEVFDVIRQYLHLSAQDMVQEVYRYFERLQDFQLQDDFSLLILRKTV</sequence>
<dbReference type="Gene3D" id="1.10.1240.30">
    <property type="entry name" value="KaiA/RbsU domain"/>
    <property type="match status" value="1"/>
</dbReference>
<dbReference type="SUPFAM" id="SSF101215">
    <property type="entry name" value="KaiA/RbsU domain"/>
    <property type="match status" value="1"/>
</dbReference>
<dbReference type="InterPro" id="IPR014787">
    <property type="entry name" value="PSer_Pase_RsbU_N"/>
</dbReference>
<evidence type="ECO:0000259" key="2">
    <source>
        <dbReference type="PROSITE" id="PS51746"/>
    </source>
</evidence>
<gene>
    <name evidence="3" type="primary">rsbU</name>
    <name evidence="3" type="ORF">GCM10007971_20930</name>
</gene>
<dbReference type="InterPro" id="IPR017944">
    <property type="entry name" value="KaiA/RbsU_helical_domain_sf"/>
</dbReference>
<dbReference type="Pfam" id="PF08673">
    <property type="entry name" value="RsbU_N"/>
    <property type="match status" value="1"/>
</dbReference>
<dbReference type="PANTHER" id="PTHR43156:SF15">
    <property type="entry name" value="PHOSPHOSERINE PHOSPHATASE RSBU"/>
    <property type="match status" value="1"/>
</dbReference>
<name>A0A917XZ45_9BACI</name>
<comment type="caution">
    <text evidence="3">The sequence shown here is derived from an EMBL/GenBank/DDBJ whole genome shotgun (WGS) entry which is preliminary data.</text>
</comment>